<accession>A0ABN8LS18</accession>
<dbReference type="EMBL" id="CALNXI010000090">
    <property type="protein sequence ID" value="CAH3018541.1"/>
    <property type="molecule type" value="Genomic_DNA"/>
</dbReference>
<organism evidence="7 8">
    <name type="scientific">Porites evermanni</name>
    <dbReference type="NCBI Taxonomy" id="104178"/>
    <lineage>
        <taxon>Eukaryota</taxon>
        <taxon>Metazoa</taxon>
        <taxon>Cnidaria</taxon>
        <taxon>Anthozoa</taxon>
        <taxon>Hexacorallia</taxon>
        <taxon>Scleractinia</taxon>
        <taxon>Fungiina</taxon>
        <taxon>Poritidae</taxon>
        <taxon>Porites</taxon>
    </lineage>
</organism>
<protein>
    <submittedName>
        <fullName evidence="7">Uncharacterized protein</fullName>
    </submittedName>
</protein>
<sequence length="284" mass="31794">MIPCLVLTVLLTIASPHFCEGGSLDANYAESSSQSFKTPCWLCEVPKCKECLTSQWTQWGSCSSPCGKKGYQSRTRLVHHPSSCPNGSCTHVLPKEWRPCNRFCRNGGTPNRWFCSCPLNYIGDCCETEFLGWSRWGDWSKCNKSCGSGVQERMRMCIGSIQSNASACGGACNGPSMETRACNPKDCPVQFESLGCFKDSRPRSLPLLVENLRKNIDWNNLTKTVRACAELVQRRGLTIFGIQFYGECWSGVDAWKTYDKYGPSKNCWRGVGREGSNFVYKLKE</sequence>
<keyword evidence="2" id="KW-0964">Secreted</keyword>
<dbReference type="PRINTS" id="PR01705">
    <property type="entry name" value="TSP1REPEAT"/>
</dbReference>
<evidence type="ECO:0000256" key="3">
    <source>
        <dbReference type="ARBA" id="ARBA00022729"/>
    </source>
</evidence>
<evidence type="ECO:0000256" key="5">
    <source>
        <dbReference type="ARBA" id="ARBA00023157"/>
    </source>
</evidence>
<proteinExistence type="predicted"/>
<keyword evidence="3 6" id="KW-0732">Signal</keyword>
<gene>
    <name evidence="7" type="ORF">PEVE_00043737</name>
</gene>
<dbReference type="PANTHER" id="PTHR22906">
    <property type="entry name" value="PROPERDIN"/>
    <property type="match status" value="1"/>
</dbReference>
<dbReference type="InterPro" id="IPR036383">
    <property type="entry name" value="TSP1_rpt_sf"/>
</dbReference>
<evidence type="ECO:0000256" key="2">
    <source>
        <dbReference type="ARBA" id="ARBA00022525"/>
    </source>
</evidence>
<feature type="signal peptide" evidence="6">
    <location>
        <begin position="1"/>
        <end position="21"/>
    </location>
</feature>
<feature type="chain" id="PRO_5046294781" evidence="6">
    <location>
        <begin position="22"/>
        <end position="284"/>
    </location>
</feature>
<dbReference type="SMART" id="SM00209">
    <property type="entry name" value="TSP1"/>
    <property type="match status" value="2"/>
</dbReference>
<name>A0ABN8LS18_9CNID</name>
<dbReference type="Proteomes" id="UP001159427">
    <property type="component" value="Unassembled WGS sequence"/>
</dbReference>
<evidence type="ECO:0000313" key="7">
    <source>
        <dbReference type="EMBL" id="CAH3018541.1"/>
    </source>
</evidence>
<dbReference type="PANTHER" id="PTHR22906:SF43">
    <property type="entry name" value="PROPERDIN"/>
    <property type="match status" value="1"/>
</dbReference>
<dbReference type="SUPFAM" id="SSF82895">
    <property type="entry name" value="TSP-1 type 1 repeat"/>
    <property type="match status" value="2"/>
</dbReference>
<comment type="caution">
    <text evidence="7">The sequence shown here is derived from an EMBL/GenBank/DDBJ whole genome shotgun (WGS) entry which is preliminary data.</text>
</comment>
<evidence type="ECO:0000256" key="1">
    <source>
        <dbReference type="ARBA" id="ARBA00004613"/>
    </source>
</evidence>
<evidence type="ECO:0000256" key="6">
    <source>
        <dbReference type="SAM" id="SignalP"/>
    </source>
</evidence>
<keyword evidence="5" id="KW-1015">Disulfide bond</keyword>
<dbReference type="InterPro" id="IPR052065">
    <property type="entry name" value="Compl_asym_regulator"/>
</dbReference>
<dbReference type="PROSITE" id="PS50092">
    <property type="entry name" value="TSP1"/>
    <property type="match status" value="2"/>
</dbReference>
<comment type="subcellular location">
    <subcellularLocation>
        <location evidence="1">Secreted</location>
    </subcellularLocation>
</comment>
<dbReference type="InterPro" id="IPR000884">
    <property type="entry name" value="TSP1_rpt"/>
</dbReference>
<dbReference type="Pfam" id="PF00090">
    <property type="entry name" value="TSP_1"/>
    <property type="match status" value="2"/>
</dbReference>
<evidence type="ECO:0000313" key="8">
    <source>
        <dbReference type="Proteomes" id="UP001159427"/>
    </source>
</evidence>
<evidence type="ECO:0000256" key="4">
    <source>
        <dbReference type="ARBA" id="ARBA00022737"/>
    </source>
</evidence>
<keyword evidence="8" id="KW-1185">Reference proteome</keyword>
<dbReference type="Gene3D" id="2.20.100.10">
    <property type="entry name" value="Thrombospondin type-1 (TSP1) repeat"/>
    <property type="match status" value="2"/>
</dbReference>
<keyword evidence="4" id="KW-0677">Repeat</keyword>
<reference evidence="7 8" key="1">
    <citation type="submission" date="2022-05" db="EMBL/GenBank/DDBJ databases">
        <authorList>
            <consortium name="Genoscope - CEA"/>
            <person name="William W."/>
        </authorList>
    </citation>
    <scope>NUCLEOTIDE SEQUENCE [LARGE SCALE GENOMIC DNA]</scope>
</reference>